<dbReference type="AlphaFoldDB" id="A0A966FXX7"/>
<dbReference type="CDD" id="cd02440">
    <property type="entry name" value="AdoMet_MTases"/>
    <property type="match status" value="1"/>
</dbReference>
<comment type="caution">
    <text evidence="2">The sequence shown here is derived from an EMBL/GenBank/DDBJ whole genome shotgun (WGS) entry which is preliminary data.</text>
</comment>
<evidence type="ECO:0000313" key="2">
    <source>
        <dbReference type="EMBL" id="NCS56729.1"/>
    </source>
</evidence>
<protein>
    <submittedName>
        <fullName evidence="2">FkbM family methyltransferase</fullName>
    </submittedName>
</protein>
<dbReference type="PANTHER" id="PTHR34203">
    <property type="entry name" value="METHYLTRANSFERASE, FKBM FAMILY PROTEIN"/>
    <property type="match status" value="1"/>
</dbReference>
<dbReference type="InterPro" id="IPR006342">
    <property type="entry name" value="FkbM_mtfrase"/>
</dbReference>
<dbReference type="Gene3D" id="3.40.50.150">
    <property type="entry name" value="Vaccinia Virus protein VP39"/>
    <property type="match status" value="1"/>
</dbReference>
<feature type="domain" description="Methyltransferase FkbM" evidence="1">
    <location>
        <begin position="104"/>
        <end position="273"/>
    </location>
</feature>
<evidence type="ECO:0000259" key="1">
    <source>
        <dbReference type="Pfam" id="PF05050"/>
    </source>
</evidence>
<accession>A0A966FXX7</accession>
<keyword evidence="2" id="KW-0808">Transferase</keyword>
<dbReference type="SUPFAM" id="SSF53335">
    <property type="entry name" value="S-adenosyl-L-methionine-dependent methyltransferases"/>
    <property type="match status" value="1"/>
</dbReference>
<dbReference type="PANTHER" id="PTHR34203:SF15">
    <property type="entry name" value="SLL1173 PROTEIN"/>
    <property type="match status" value="1"/>
</dbReference>
<dbReference type="Proteomes" id="UP000799330">
    <property type="component" value="Unassembled WGS sequence"/>
</dbReference>
<dbReference type="InterPro" id="IPR029063">
    <property type="entry name" value="SAM-dependent_MTases_sf"/>
</dbReference>
<name>A0A966FXX7_MICAE</name>
<reference evidence="2" key="1">
    <citation type="journal article" date="2019" name="Mol. Ecol.">
        <title>Genome evolution and host-microbiome shifts correspond with intraspecific niche divergence within harmful algal bloom-forming Microcystis aeruginosa.</title>
        <authorList>
            <person name="Jackrel S.L."/>
            <person name="White J.D."/>
            <person name="Evans J.T."/>
            <person name="Buffin K."/>
            <person name="Hayden K."/>
            <person name="Sarnelle O."/>
            <person name="Denef V.J."/>
        </authorList>
    </citation>
    <scope>NUCLEOTIDE SEQUENCE</scope>
    <source>
        <strain evidence="2">G11-04</strain>
    </source>
</reference>
<gene>
    <name evidence="2" type="ORF">GPJ16_07135</name>
</gene>
<dbReference type="GO" id="GO:0032259">
    <property type="term" value="P:methylation"/>
    <property type="evidence" value="ECO:0007669"/>
    <property type="project" value="UniProtKB-KW"/>
</dbReference>
<evidence type="ECO:0000313" key="3">
    <source>
        <dbReference type="Proteomes" id="UP000799330"/>
    </source>
</evidence>
<sequence>MRFLAYRTFKKGYYQRLADQQKFDFEEARNADKELQRTFHSNQIKLEEAKSIDKELVDIMPGIDLPMVIHPDMYFCRAYTTAVFERDSLDFIRKYLKPGQTVLDVGANVGYFSLFFSKIVTPIGRVIAFEPGEFPFNLLKRNKELNQLENLAIYQAGLGKRDEIVDFNAGESGMEVYNSLGDIVHFAADPNQFKKVKIQLFEGASWLASHNINHIDLMKLDVEGGEYFVLKGMLKMFQSQQISRLLIEMSYDLSQALGYYPSDIILMLKKCGYNWFRLRSRGQIEPLLENDIGIPGMFVAVSSKCMNEG</sequence>
<dbReference type="GO" id="GO:0008168">
    <property type="term" value="F:methyltransferase activity"/>
    <property type="evidence" value="ECO:0007669"/>
    <property type="project" value="UniProtKB-KW"/>
</dbReference>
<dbReference type="InterPro" id="IPR052514">
    <property type="entry name" value="SAM-dependent_MTase"/>
</dbReference>
<dbReference type="NCBIfam" id="TIGR01444">
    <property type="entry name" value="fkbM_fam"/>
    <property type="match status" value="1"/>
</dbReference>
<dbReference type="EMBL" id="JAADAI010000069">
    <property type="protein sequence ID" value="NCS56729.1"/>
    <property type="molecule type" value="Genomic_DNA"/>
</dbReference>
<organism evidence="2 3">
    <name type="scientific">Microcystis aeruginosa G11-04</name>
    <dbReference type="NCBI Taxonomy" id="2685956"/>
    <lineage>
        <taxon>Bacteria</taxon>
        <taxon>Bacillati</taxon>
        <taxon>Cyanobacteriota</taxon>
        <taxon>Cyanophyceae</taxon>
        <taxon>Oscillatoriophycideae</taxon>
        <taxon>Chroococcales</taxon>
        <taxon>Microcystaceae</taxon>
        <taxon>Microcystis</taxon>
    </lineage>
</organism>
<keyword evidence="2" id="KW-0489">Methyltransferase</keyword>
<proteinExistence type="predicted"/>
<dbReference type="Pfam" id="PF05050">
    <property type="entry name" value="Methyltransf_21"/>
    <property type="match status" value="1"/>
</dbReference>